<proteinExistence type="predicted"/>
<sequence length="425" mass="45434">MHADIPLDVLWSWVTREDPVDWMHGEEWVQAWDTQRYVRCVAAPRVTAGSQKADLRAALSREVRMRWQSRVGGRVRAKAQGRRDAEGDWRRMTRVVSKQVDVSKQATAPDKAAPRTAEAEREATLPPSSRSMPLSQTQPALKAHSASSPAPEVRMVMEPIAQASFAAPSGKSLQVPAVQRFYTPYMVARPASATIPVAPGGTPMAVSPTASMSPPSVFRSPSQPVISPPRTSLGVVPAMPSGTLQRAATSATTPVAGAVLTAPQVFAANMVTRSVTGAPYTASTPGRYQPTAVLVSPQPTMRVLENPTALPFGTMTAPPAGAVPCGAPCASVASVQRLETNREVRPSVVPAPWTFAEPVTPGATLAAPVGPPRAMAFPPAMAMAYPSAYRPMTATWDEFKTRFGWMSEGRQPEEFTSSCEELAEL</sequence>
<accession>A0ABP0K5V5</accession>
<evidence type="ECO:0000256" key="1">
    <source>
        <dbReference type="SAM" id="MobiDB-lite"/>
    </source>
</evidence>
<feature type="region of interest" description="Disordered" evidence="1">
    <location>
        <begin position="100"/>
        <end position="150"/>
    </location>
</feature>
<keyword evidence="3" id="KW-1185">Reference proteome</keyword>
<evidence type="ECO:0000313" key="3">
    <source>
        <dbReference type="Proteomes" id="UP001642464"/>
    </source>
</evidence>
<evidence type="ECO:0000313" key="2">
    <source>
        <dbReference type="EMBL" id="CAK9021964.1"/>
    </source>
</evidence>
<reference evidence="2 3" key="1">
    <citation type="submission" date="2024-02" db="EMBL/GenBank/DDBJ databases">
        <authorList>
            <person name="Chen Y."/>
            <person name="Shah S."/>
            <person name="Dougan E. K."/>
            <person name="Thang M."/>
            <person name="Chan C."/>
        </authorList>
    </citation>
    <scope>NUCLEOTIDE SEQUENCE [LARGE SCALE GENOMIC DNA]</scope>
</reference>
<dbReference type="Proteomes" id="UP001642464">
    <property type="component" value="Unassembled WGS sequence"/>
</dbReference>
<organism evidence="2 3">
    <name type="scientific">Durusdinium trenchii</name>
    <dbReference type="NCBI Taxonomy" id="1381693"/>
    <lineage>
        <taxon>Eukaryota</taxon>
        <taxon>Sar</taxon>
        <taxon>Alveolata</taxon>
        <taxon>Dinophyceae</taxon>
        <taxon>Suessiales</taxon>
        <taxon>Symbiodiniaceae</taxon>
        <taxon>Durusdinium</taxon>
    </lineage>
</organism>
<gene>
    <name evidence="2" type="ORF">SCF082_LOCUS15573</name>
</gene>
<dbReference type="EMBL" id="CAXAMM010010001">
    <property type="protein sequence ID" value="CAK9021964.1"/>
    <property type="molecule type" value="Genomic_DNA"/>
</dbReference>
<feature type="compositionally biased region" description="Polar residues" evidence="1">
    <location>
        <begin position="128"/>
        <end position="139"/>
    </location>
</feature>
<protein>
    <submittedName>
        <fullName evidence="2">Uncharacterized protein</fullName>
    </submittedName>
</protein>
<comment type="caution">
    <text evidence="2">The sequence shown here is derived from an EMBL/GenBank/DDBJ whole genome shotgun (WGS) entry which is preliminary data.</text>
</comment>
<name>A0ABP0K5V5_9DINO</name>